<dbReference type="SUPFAM" id="SSF52968">
    <property type="entry name" value="B12-dependent dehydatase associated subunit"/>
    <property type="match status" value="1"/>
</dbReference>
<organism evidence="1 2">
    <name type="scientific">Fonticella tunisiensis</name>
    <dbReference type="NCBI Taxonomy" id="1096341"/>
    <lineage>
        <taxon>Bacteria</taxon>
        <taxon>Bacillati</taxon>
        <taxon>Bacillota</taxon>
        <taxon>Clostridia</taxon>
        <taxon>Eubacteriales</taxon>
        <taxon>Clostridiaceae</taxon>
        <taxon>Fonticella</taxon>
    </lineage>
</organism>
<protein>
    <submittedName>
        <fullName evidence="1">Dehydratase medium subunit</fullName>
    </submittedName>
</protein>
<dbReference type="Pfam" id="PF02288">
    <property type="entry name" value="Dehydratase_MU"/>
    <property type="match status" value="1"/>
</dbReference>
<dbReference type="Gene3D" id="3.40.50.10150">
    <property type="entry name" value="B12-dependent dehydatase associated subunit"/>
    <property type="match status" value="1"/>
</dbReference>
<evidence type="ECO:0000313" key="2">
    <source>
        <dbReference type="Proteomes" id="UP000295325"/>
    </source>
</evidence>
<dbReference type="InterPro" id="IPR010254">
    <property type="entry name" value="B12-dep_deHydtase_bsu"/>
</dbReference>
<evidence type="ECO:0000313" key="1">
    <source>
        <dbReference type="EMBL" id="TDT50361.1"/>
    </source>
</evidence>
<sequence>MNDIEKPSILVCTEQANELILKEVLAGMEEEGIPYSVVNVKNMSLIKETYNSAQLSRMGIAVGILRNRVIIHYNKLREINPLFDVELKFYERERARSLGNNAARLYKAMPLKDVSSKGDEEYMEFIKDKVIAILRERLSREG</sequence>
<reference evidence="1 2" key="1">
    <citation type="submission" date="2019-03" db="EMBL/GenBank/DDBJ databases">
        <title>Genomic Encyclopedia of Type Strains, Phase IV (KMG-IV): sequencing the most valuable type-strain genomes for metagenomic binning, comparative biology and taxonomic classification.</title>
        <authorList>
            <person name="Goeker M."/>
        </authorList>
    </citation>
    <scope>NUCLEOTIDE SEQUENCE [LARGE SCALE GENOMIC DNA]</scope>
    <source>
        <strain evidence="1 2">DSM 24455</strain>
    </source>
</reference>
<dbReference type="AlphaFoldDB" id="A0A4R7K9T5"/>
<dbReference type="EMBL" id="SOAZ01000030">
    <property type="protein sequence ID" value="TDT50361.1"/>
    <property type="molecule type" value="Genomic_DNA"/>
</dbReference>
<comment type="caution">
    <text evidence="1">The sequence shown here is derived from an EMBL/GenBank/DDBJ whole genome shotgun (WGS) entry which is preliminary data.</text>
</comment>
<name>A0A4R7K9T5_9CLOT</name>
<gene>
    <name evidence="1" type="ORF">EDD71_13021</name>
</gene>
<keyword evidence="2" id="KW-1185">Reference proteome</keyword>
<dbReference type="Proteomes" id="UP000295325">
    <property type="component" value="Unassembled WGS sequence"/>
</dbReference>
<proteinExistence type="predicted"/>
<dbReference type="RefSeq" id="WP_133629231.1">
    <property type="nucleotide sequence ID" value="NZ_SOAZ01000030.1"/>
</dbReference>
<dbReference type="InterPro" id="IPR003208">
    <property type="entry name" value="Dehydtase/Dehydtase_re"/>
</dbReference>
<accession>A0A4R7K9T5</accession>
<dbReference type="OrthoDB" id="308037at2"/>